<dbReference type="EnsemblMetazoa" id="HelroT62671">
    <property type="protein sequence ID" value="HelroP62671"/>
    <property type="gene ID" value="HelroG62671"/>
</dbReference>
<gene>
    <name evidence="3" type="primary">20213382</name>
    <name evidence="2" type="ORF">HELRODRAFT_62671</name>
</gene>
<dbReference type="InParanoid" id="T1FX34"/>
<protein>
    <recommendedName>
        <fullName evidence="1">S1 motif domain-containing protein</fullName>
    </recommendedName>
</protein>
<dbReference type="SMART" id="SM00316">
    <property type="entry name" value="S1"/>
    <property type="match status" value="1"/>
</dbReference>
<dbReference type="InterPro" id="IPR045209">
    <property type="entry name" value="Rrp5"/>
</dbReference>
<reference evidence="3" key="3">
    <citation type="submission" date="2015-06" db="UniProtKB">
        <authorList>
            <consortium name="EnsemblMetazoa"/>
        </authorList>
    </citation>
    <scope>IDENTIFICATION</scope>
</reference>
<dbReference type="Proteomes" id="UP000015101">
    <property type="component" value="Unassembled WGS sequence"/>
</dbReference>
<dbReference type="OrthoDB" id="412781at2759"/>
<dbReference type="SUPFAM" id="SSF50249">
    <property type="entry name" value="Nucleic acid-binding proteins"/>
    <property type="match status" value="1"/>
</dbReference>
<dbReference type="PANTHER" id="PTHR23270:SF10">
    <property type="entry name" value="PROTEIN RRP5 HOMOLOG"/>
    <property type="match status" value="1"/>
</dbReference>
<name>T1FX34_HELRO</name>
<dbReference type="STRING" id="6412.T1FX34"/>
<dbReference type="eggNOG" id="KOG1070">
    <property type="taxonomic scope" value="Eukaryota"/>
</dbReference>
<keyword evidence="4" id="KW-1185">Reference proteome</keyword>
<dbReference type="GO" id="GO:0003676">
    <property type="term" value="F:nucleic acid binding"/>
    <property type="evidence" value="ECO:0007669"/>
    <property type="project" value="InterPro"/>
</dbReference>
<reference evidence="4" key="1">
    <citation type="submission" date="2012-12" db="EMBL/GenBank/DDBJ databases">
        <authorList>
            <person name="Hellsten U."/>
            <person name="Grimwood J."/>
            <person name="Chapman J.A."/>
            <person name="Shapiro H."/>
            <person name="Aerts A."/>
            <person name="Otillar R.P."/>
            <person name="Terry A.Y."/>
            <person name="Boore J.L."/>
            <person name="Simakov O."/>
            <person name="Marletaz F."/>
            <person name="Cho S.-J."/>
            <person name="Edsinger-Gonzales E."/>
            <person name="Havlak P."/>
            <person name="Kuo D.-H."/>
            <person name="Larsson T."/>
            <person name="Lv J."/>
            <person name="Arendt D."/>
            <person name="Savage R."/>
            <person name="Osoegawa K."/>
            <person name="de Jong P."/>
            <person name="Lindberg D.R."/>
            <person name="Seaver E.C."/>
            <person name="Weisblat D.A."/>
            <person name="Putnam N.H."/>
            <person name="Grigoriev I.V."/>
            <person name="Rokhsar D.S."/>
        </authorList>
    </citation>
    <scope>NUCLEOTIDE SEQUENCE</scope>
</reference>
<dbReference type="AlphaFoldDB" id="T1FX34"/>
<sequence>MLTLRESIINMAYYNYDDIKSGQIIECTAKMFHKGALVVKVMGKISGYIPSMHLSDIPLINPEKKFKAGKVLKCKVLIVKPNDMKLILTNKKMLVKS</sequence>
<dbReference type="InterPro" id="IPR003029">
    <property type="entry name" value="S1_domain"/>
</dbReference>
<evidence type="ECO:0000313" key="4">
    <source>
        <dbReference type="Proteomes" id="UP000015101"/>
    </source>
</evidence>
<reference evidence="2 4" key="2">
    <citation type="journal article" date="2013" name="Nature">
        <title>Insights into bilaterian evolution from three spiralian genomes.</title>
        <authorList>
            <person name="Simakov O."/>
            <person name="Marletaz F."/>
            <person name="Cho S.J."/>
            <person name="Edsinger-Gonzales E."/>
            <person name="Havlak P."/>
            <person name="Hellsten U."/>
            <person name="Kuo D.H."/>
            <person name="Larsson T."/>
            <person name="Lv J."/>
            <person name="Arendt D."/>
            <person name="Savage R."/>
            <person name="Osoegawa K."/>
            <person name="de Jong P."/>
            <person name="Grimwood J."/>
            <person name="Chapman J.A."/>
            <person name="Shapiro H."/>
            <person name="Aerts A."/>
            <person name="Otillar R.P."/>
            <person name="Terry A.Y."/>
            <person name="Boore J.L."/>
            <person name="Grigoriev I.V."/>
            <person name="Lindberg D.R."/>
            <person name="Seaver E.C."/>
            <person name="Weisblat D.A."/>
            <person name="Putnam N.H."/>
            <person name="Rokhsar D.S."/>
        </authorList>
    </citation>
    <scope>NUCLEOTIDE SEQUENCE</scope>
</reference>
<dbReference type="PANTHER" id="PTHR23270">
    <property type="entry name" value="PROGRAMMED CELL DEATH PROTEIN 11 PRE-RRNA PROCESSING PROTEIN RRP5"/>
    <property type="match status" value="1"/>
</dbReference>
<dbReference type="CTD" id="20213382"/>
<organism evidence="3 4">
    <name type="scientific">Helobdella robusta</name>
    <name type="common">Californian leech</name>
    <dbReference type="NCBI Taxonomy" id="6412"/>
    <lineage>
        <taxon>Eukaryota</taxon>
        <taxon>Metazoa</taxon>
        <taxon>Spiralia</taxon>
        <taxon>Lophotrochozoa</taxon>
        <taxon>Annelida</taxon>
        <taxon>Clitellata</taxon>
        <taxon>Hirudinea</taxon>
        <taxon>Rhynchobdellida</taxon>
        <taxon>Glossiphoniidae</taxon>
        <taxon>Helobdella</taxon>
    </lineage>
</organism>
<dbReference type="InterPro" id="IPR012340">
    <property type="entry name" value="NA-bd_OB-fold"/>
</dbReference>
<dbReference type="HOGENOM" id="CLU_2352555_0_0_1"/>
<dbReference type="GO" id="GO:0006364">
    <property type="term" value="P:rRNA processing"/>
    <property type="evidence" value="ECO:0007669"/>
    <property type="project" value="InterPro"/>
</dbReference>
<feature type="domain" description="S1 motif" evidence="1">
    <location>
        <begin position="22"/>
        <end position="91"/>
    </location>
</feature>
<dbReference type="FunFam" id="2.40.50.140:FF:000103">
    <property type="entry name" value="protein RRP5 homolog"/>
    <property type="match status" value="1"/>
</dbReference>
<dbReference type="PROSITE" id="PS50126">
    <property type="entry name" value="S1"/>
    <property type="match status" value="1"/>
</dbReference>
<dbReference type="GeneID" id="20213382"/>
<evidence type="ECO:0000313" key="2">
    <source>
        <dbReference type="EMBL" id="ESO12554.1"/>
    </source>
</evidence>
<dbReference type="Pfam" id="PF23459">
    <property type="entry name" value="S1_RRP5"/>
    <property type="match status" value="1"/>
</dbReference>
<dbReference type="EMBL" id="AMQM01000193">
    <property type="status" value="NOT_ANNOTATED_CDS"/>
    <property type="molecule type" value="Genomic_DNA"/>
</dbReference>
<proteinExistence type="predicted"/>
<dbReference type="Gene3D" id="2.40.50.140">
    <property type="entry name" value="Nucleic acid-binding proteins"/>
    <property type="match status" value="1"/>
</dbReference>
<dbReference type="RefSeq" id="XP_009009274.1">
    <property type="nucleotide sequence ID" value="XM_009011026.1"/>
</dbReference>
<dbReference type="KEGG" id="hro:HELRODRAFT_62671"/>
<accession>T1FX34</accession>
<evidence type="ECO:0000313" key="3">
    <source>
        <dbReference type="EnsemblMetazoa" id="HelroP62671"/>
    </source>
</evidence>
<dbReference type="InterPro" id="IPR057302">
    <property type="entry name" value="Rrp5_S1"/>
</dbReference>
<evidence type="ECO:0000259" key="1">
    <source>
        <dbReference type="PROSITE" id="PS50126"/>
    </source>
</evidence>
<dbReference type="EMBL" id="KB095811">
    <property type="protein sequence ID" value="ESO12554.1"/>
    <property type="molecule type" value="Genomic_DNA"/>
</dbReference>